<dbReference type="RefSeq" id="WP_018678068.1">
    <property type="nucleotide sequence ID" value="NZ_AYEV01000005.1"/>
</dbReference>
<evidence type="ECO:0000313" key="2">
    <source>
        <dbReference type="Proteomes" id="UP000017404"/>
    </source>
</evidence>
<dbReference type="EMBL" id="AYEV01000005">
    <property type="protein sequence ID" value="ESK56911.1"/>
    <property type="molecule type" value="Genomic_DNA"/>
</dbReference>
<keyword evidence="2" id="KW-1185">Reference proteome</keyword>
<dbReference type="AlphaFoldDB" id="V2V7S1"/>
<evidence type="ECO:0000313" key="1">
    <source>
        <dbReference type="EMBL" id="ESK56911.1"/>
    </source>
</evidence>
<dbReference type="eggNOG" id="ENOG5031STI">
    <property type="taxonomic scope" value="Bacteria"/>
</dbReference>
<organism evidence="1 2">
    <name type="scientific">Acinetobacter tjernbergiae DSM 14971 = CIP 107465</name>
    <dbReference type="NCBI Taxonomy" id="1120928"/>
    <lineage>
        <taxon>Bacteria</taxon>
        <taxon>Pseudomonadati</taxon>
        <taxon>Pseudomonadota</taxon>
        <taxon>Gammaproteobacteria</taxon>
        <taxon>Moraxellales</taxon>
        <taxon>Moraxellaceae</taxon>
        <taxon>Acinetobacter</taxon>
    </lineage>
</organism>
<proteinExistence type="predicted"/>
<name>V2V7S1_9GAMM</name>
<reference evidence="1 2" key="1">
    <citation type="submission" date="2013-10" db="EMBL/GenBank/DDBJ databases">
        <title>The Genome Sequence of Acinetobacter tjernbergiae CIP107465.</title>
        <authorList>
            <consortium name="The Broad Institute Genomics Platform"/>
            <consortium name="The Broad Institute Genome Sequencing Center for Infectious Disease"/>
            <person name="Cerqueira G."/>
            <person name="Feldgarden M."/>
            <person name="Courvalin P."/>
            <person name="Grillot-Courvalin C."/>
            <person name="Clermont D."/>
            <person name="Rocha E."/>
            <person name="Yoon E.-J."/>
            <person name="Nemec A."/>
            <person name="Young S.K."/>
            <person name="Zeng Q."/>
            <person name="Gargeya S."/>
            <person name="Fitzgerald M."/>
            <person name="Abouelleil A."/>
            <person name="Alvarado L."/>
            <person name="Berlin A.M."/>
            <person name="Chapman S.B."/>
            <person name="Gainer-Dewar J."/>
            <person name="Goldberg J."/>
            <person name="Gnerre S."/>
            <person name="Griggs A."/>
            <person name="Gujja S."/>
            <person name="Hansen M."/>
            <person name="Howarth C."/>
            <person name="Imamovic A."/>
            <person name="Ireland A."/>
            <person name="Larimer J."/>
            <person name="McCowan C."/>
            <person name="Murphy C."/>
            <person name="Pearson M."/>
            <person name="Poon T.W."/>
            <person name="Priest M."/>
            <person name="Roberts A."/>
            <person name="Saif S."/>
            <person name="Shea T."/>
            <person name="Sykes S."/>
            <person name="Wortman J."/>
            <person name="Nusbaum C."/>
            <person name="Birren B."/>
        </authorList>
    </citation>
    <scope>NUCLEOTIDE SEQUENCE [LARGE SCALE GENOMIC DNA]</scope>
    <source>
        <strain evidence="1 2">CIP 107465</strain>
    </source>
</reference>
<sequence>MLNVSEANEWLANFDQVELFKIEYDDLNACYNLTLVFSKDLMNTSSQKLNVIFYYVSSLNLNDSFQSNFQQFMSLVIEKDSNRWENVNYEVRQIEDDNLMFKCKSFSAFLM</sequence>
<dbReference type="Proteomes" id="UP000017404">
    <property type="component" value="Unassembled WGS sequence"/>
</dbReference>
<dbReference type="PATRIC" id="fig|1120928.5.peg.698"/>
<dbReference type="OrthoDB" id="9949162at2"/>
<comment type="caution">
    <text evidence="1">The sequence shown here is derived from an EMBL/GenBank/DDBJ whole genome shotgun (WGS) entry which is preliminary data.</text>
</comment>
<protein>
    <submittedName>
        <fullName evidence="1">Uncharacterized protein</fullName>
    </submittedName>
</protein>
<gene>
    <name evidence="1" type="ORF">F990_00679</name>
</gene>
<dbReference type="STRING" id="202955.GCA_000759995_02118"/>
<accession>V2V7S1</accession>